<proteinExistence type="predicted"/>
<dbReference type="Proteomes" id="UP001055879">
    <property type="component" value="Linkage Group LG16"/>
</dbReference>
<evidence type="ECO:0000313" key="2">
    <source>
        <dbReference type="Proteomes" id="UP001055879"/>
    </source>
</evidence>
<sequence>MNPESVLRGKAVNSYLNQHNLSLSLTHKHIFLHTQNNKRSILTTPTISPSLLLPPICLKLSSFIFNSSPLFPFLHFFSVSHSVFNNQPIVSLISYIHTYGMN</sequence>
<keyword evidence="2" id="KW-1185">Reference proteome</keyword>
<reference evidence="2" key="1">
    <citation type="journal article" date="2022" name="Mol. Ecol. Resour.">
        <title>The genomes of chicory, endive, great burdock and yacon provide insights into Asteraceae palaeo-polyploidization history and plant inulin production.</title>
        <authorList>
            <person name="Fan W."/>
            <person name="Wang S."/>
            <person name="Wang H."/>
            <person name="Wang A."/>
            <person name="Jiang F."/>
            <person name="Liu H."/>
            <person name="Zhao H."/>
            <person name="Xu D."/>
            <person name="Zhang Y."/>
        </authorList>
    </citation>
    <scope>NUCLEOTIDE SEQUENCE [LARGE SCALE GENOMIC DNA]</scope>
    <source>
        <strain evidence="2">cv. Niubang</strain>
    </source>
</reference>
<dbReference type="EMBL" id="CM042062">
    <property type="protein sequence ID" value="KAI3669473.1"/>
    <property type="molecule type" value="Genomic_DNA"/>
</dbReference>
<gene>
    <name evidence="1" type="ORF">L6452_40709</name>
</gene>
<organism evidence="1 2">
    <name type="scientific">Arctium lappa</name>
    <name type="common">Greater burdock</name>
    <name type="synonym">Lappa major</name>
    <dbReference type="NCBI Taxonomy" id="4217"/>
    <lineage>
        <taxon>Eukaryota</taxon>
        <taxon>Viridiplantae</taxon>
        <taxon>Streptophyta</taxon>
        <taxon>Embryophyta</taxon>
        <taxon>Tracheophyta</taxon>
        <taxon>Spermatophyta</taxon>
        <taxon>Magnoliopsida</taxon>
        <taxon>eudicotyledons</taxon>
        <taxon>Gunneridae</taxon>
        <taxon>Pentapetalae</taxon>
        <taxon>asterids</taxon>
        <taxon>campanulids</taxon>
        <taxon>Asterales</taxon>
        <taxon>Asteraceae</taxon>
        <taxon>Carduoideae</taxon>
        <taxon>Cardueae</taxon>
        <taxon>Arctiinae</taxon>
        <taxon>Arctium</taxon>
    </lineage>
</organism>
<evidence type="ECO:0000313" key="1">
    <source>
        <dbReference type="EMBL" id="KAI3669473.1"/>
    </source>
</evidence>
<comment type="caution">
    <text evidence="1">The sequence shown here is derived from an EMBL/GenBank/DDBJ whole genome shotgun (WGS) entry which is preliminary data.</text>
</comment>
<name>A0ACB8XM44_ARCLA</name>
<reference evidence="1 2" key="2">
    <citation type="journal article" date="2022" name="Mol. Ecol. Resour.">
        <title>The genomes of chicory, endive, great burdock and yacon provide insights into Asteraceae paleo-polyploidization history and plant inulin production.</title>
        <authorList>
            <person name="Fan W."/>
            <person name="Wang S."/>
            <person name="Wang H."/>
            <person name="Wang A."/>
            <person name="Jiang F."/>
            <person name="Liu H."/>
            <person name="Zhao H."/>
            <person name="Xu D."/>
            <person name="Zhang Y."/>
        </authorList>
    </citation>
    <scope>NUCLEOTIDE SEQUENCE [LARGE SCALE GENOMIC DNA]</scope>
    <source>
        <strain evidence="2">cv. Niubang</strain>
    </source>
</reference>
<accession>A0ACB8XM44</accession>
<protein>
    <submittedName>
        <fullName evidence="1">Uncharacterized protein</fullName>
    </submittedName>
</protein>